<accession>A0A5B7IBB1</accession>
<dbReference type="AlphaFoldDB" id="A0A5B7IBB1"/>
<name>A0A5B7IBB1_PORTR</name>
<reference evidence="1 2" key="1">
    <citation type="submission" date="2019-05" db="EMBL/GenBank/DDBJ databases">
        <title>Another draft genome of Portunus trituberculatus and its Hox gene families provides insights of decapod evolution.</title>
        <authorList>
            <person name="Jeong J.-H."/>
            <person name="Song I."/>
            <person name="Kim S."/>
            <person name="Choi T."/>
            <person name="Kim D."/>
            <person name="Ryu S."/>
            <person name="Kim W."/>
        </authorList>
    </citation>
    <scope>NUCLEOTIDE SEQUENCE [LARGE SCALE GENOMIC DNA]</scope>
    <source>
        <tissue evidence="1">Muscle</tissue>
    </source>
</reference>
<protein>
    <submittedName>
        <fullName evidence="1">Uncharacterized protein</fullName>
    </submittedName>
</protein>
<gene>
    <name evidence="1" type="ORF">E2C01_077382</name>
</gene>
<dbReference type="EMBL" id="VSRR010060497">
    <property type="protein sequence ID" value="MPC82701.1"/>
    <property type="molecule type" value="Genomic_DNA"/>
</dbReference>
<dbReference type="Proteomes" id="UP000324222">
    <property type="component" value="Unassembled WGS sequence"/>
</dbReference>
<comment type="caution">
    <text evidence="1">The sequence shown here is derived from an EMBL/GenBank/DDBJ whole genome shotgun (WGS) entry which is preliminary data.</text>
</comment>
<keyword evidence="2" id="KW-1185">Reference proteome</keyword>
<proteinExistence type="predicted"/>
<sequence length="78" mass="8645">MDGIDKHRRFRSGVLPHVCTSLTLPSVQQVAQLPDRTGSLVTAWWSSGGDKRKEIQVERAQMADALDIYIIQVAAEVP</sequence>
<evidence type="ECO:0000313" key="2">
    <source>
        <dbReference type="Proteomes" id="UP000324222"/>
    </source>
</evidence>
<organism evidence="1 2">
    <name type="scientific">Portunus trituberculatus</name>
    <name type="common">Swimming crab</name>
    <name type="synonym">Neptunus trituberculatus</name>
    <dbReference type="NCBI Taxonomy" id="210409"/>
    <lineage>
        <taxon>Eukaryota</taxon>
        <taxon>Metazoa</taxon>
        <taxon>Ecdysozoa</taxon>
        <taxon>Arthropoda</taxon>
        <taxon>Crustacea</taxon>
        <taxon>Multicrustacea</taxon>
        <taxon>Malacostraca</taxon>
        <taxon>Eumalacostraca</taxon>
        <taxon>Eucarida</taxon>
        <taxon>Decapoda</taxon>
        <taxon>Pleocyemata</taxon>
        <taxon>Brachyura</taxon>
        <taxon>Eubrachyura</taxon>
        <taxon>Portunoidea</taxon>
        <taxon>Portunidae</taxon>
        <taxon>Portuninae</taxon>
        <taxon>Portunus</taxon>
    </lineage>
</organism>
<evidence type="ECO:0000313" key="1">
    <source>
        <dbReference type="EMBL" id="MPC82701.1"/>
    </source>
</evidence>